<keyword evidence="1" id="KW-0812">Transmembrane</keyword>
<reference evidence="2 3" key="1">
    <citation type="submission" date="2013-04" db="EMBL/GenBank/DDBJ databases">
        <authorList>
            <person name="Chin J."/>
            <person name="Alexander D.H."/>
            <person name="Marks P."/>
            <person name="Korlach J."/>
            <person name="Clum A."/>
            <person name="Copeland A."/>
        </authorList>
    </citation>
    <scope>NUCLEOTIDE SEQUENCE [LARGE SCALE GENOMIC DNA]</scope>
    <source>
        <strain evidence="3">ATCC 35948 / DSM 1279 / VKM B-1258 / 21</strain>
    </source>
</reference>
<evidence type="ECO:0008006" key="4">
    <source>
        <dbReference type="Google" id="ProtNLM"/>
    </source>
</evidence>
<accession>M9XC68</accession>
<evidence type="ECO:0000313" key="2">
    <source>
        <dbReference type="EMBL" id="AGK04494.1"/>
    </source>
</evidence>
<dbReference type="AlphaFoldDB" id="M9XC68"/>
<dbReference type="STRING" id="504728.K649_05970"/>
<feature type="transmembrane region" description="Helical" evidence="1">
    <location>
        <begin position="95"/>
        <end position="114"/>
    </location>
</feature>
<evidence type="ECO:0000313" key="3">
    <source>
        <dbReference type="Proteomes" id="UP000013026"/>
    </source>
</evidence>
<keyword evidence="1" id="KW-0472">Membrane</keyword>
<organism evidence="2 3">
    <name type="scientific">Meiothermus ruber (strain ATCC 35948 / DSM 1279 / VKM B-1258 / 21)</name>
    <name type="common">Thermus ruber</name>
    <dbReference type="NCBI Taxonomy" id="504728"/>
    <lineage>
        <taxon>Bacteria</taxon>
        <taxon>Thermotogati</taxon>
        <taxon>Deinococcota</taxon>
        <taxon>Deinococci</taxon>
        <taxon>Thermales</taxon>
        <taxon>Thermaceae</taxon>
        <taxon>Meiothermus</taxon>
    </lineage>
</organism>
<evidence type="ECO:0000256" key="1">
    <source>
        <dbReference type="SAM" id="Phobius"/>
    </source>
</evidence>
<sequence>MALPTGVVLVSEERTAVGYHENGKLRLHTRTIEAGNRGRVRRLALLLLEGLRGLSHVYSGTPDSRQDFIYTMITIVVGAITGTAIRALGLATLQVALLANLLLVVGCVLAYYYYEPFRRFVLEFRRYHGAEHKVVQVLLAGRPLEDAKDPSVPITTVHCGTNLFALVLPFGVLFFFTPIWLAILLGLVLPFALLPLWGWMLDHPQHPVARAFLGLGLWFQRFTVAEPEERYLEAAILAARALKCETVQPSD</sequence>
<proteinExistence type="predicted"/>
<feature type="transmembrane region" description="Helical" evidence="1">
    <location>
        <begin position="172"/>
        <end position="197"/>
    </location>
</feature>
<dbReference type="eggNOG" id="COG3872">
    <property type="taxonomic scope" value="Bacteria"/>
</dbReference>
<dbReference type="EMBL" id="CP005385">
    <property type="protein sequence ID" value="AGK04494.1"/>
    <property type="molecule type" value="Genomic_DNA"/>
</dbReference>
<gene>
    <name evidence="2" type="ORF">K649_05970</name>
</gene>
<dbReference type="Pfam" id="PF07136">
    <property type="entry name" value="DUF1385"/>
    <property type="match status" value="1"/>
</dbReference>
<dbReference type="Proteomes" id="UP000013026">
    <property type="component" value="Chromosome"/>
</dbReference>
<feature type="transmembrane region" description="Helical" evidence="1">
    <location>
        <begin position="68"/>
        <end position="88"/>
    </location>
</feature>
<dbReference type="KEGG" id="mre:K649_05970"/>
<name>M9XC68_MEIRD</name>
<dbReference type="InterPro" id="IPR010787">
    <property type="entry name" value="DUF1385"/>
</dbReference>
<keyword evidence="1" id="KW-1133">Transmembrane helix</keyword>
<dbReference type="PATRIC" id="fig|504728.9.peg.1230"/>
<protein>
    <recommendedName>
        <fullName evidence="4">DUF1385 domain-containing protein</fullName>
    </recommendedName>
</protein>